<dbReference type="Pfam" id="PF07727">
    <property type="entry name" value="RVT_2"/>
    <property type="match status" value="1"/>
</dbReference>
<evidence type="ECO:0000256" key="3">
    <source>
        <dbReference type="SAM" id="MobiDB-lite"/>
    </source>
</evidence>
<reference evidence="6" key="1">
    <citation type="submission" date="2018-02" db="EMBL/GenBank/DDBJ databases">
        <authorList>
            <person name="Cohen D.B."/>
            <person name="Kent A.D."/>
        </authorList>
    </citation>
    <scope>NUCLEOTIDE SEQUENCE</scope>
</reference>
<keyword evidence="1" id="KW-0378">Hydrolase</keyword>
<dbReference type="Gene3D" id="3.40.50.300">
    <property type="entry name" value="P-loop containing nucleotide triphosphate hydrolases"/>
    <property type="match status" value="1"/>
</dbReference>
<gene>
    <name evidence="6" type="ORF">FSB_LOCUS8389</name>
</gene>
<dbReference type="EMBL" id="OIVN01000453">
    <property type="protein sequence ID" value="SPC80507.1"/>
    <property type="molecule type" value="Genomic_DNA"/>
</dbReference>
<dbReference type="InterPro" id="IPR001584">
    <property type="entry name" value="Integrase_cat-core"/>
</dbReference>
<dbReference type="Gene3D" id="3.40.50.10140">
    <property type="entry name" value="Toll/interleukin-1 receptor homology (TIR) domain"/>
    <property type="match status" value="1"/>
</dbReference>
<organism evidence="6">
    <name type="scientific">Fagus sylvatica</name>
    <name type="common">Beechnut</name>
    <dbReference type="NCBI Taxonomy" id="28930"/>
    <lineage>
        <taxon>Eukaryota</taxon>
        <taxon>Viridiplantae</taxon>
        <taxon>Streptophyta</taxon>
        <taxon>Embryophyta</taxon>
        <taxon>Tracheophyta</taxon>
        <taxon>Spermatophyta</taxon>
        <taxon>Magnoliopsida</taxon>
        <taxon>eudicotyledons</taxon>
        <taxon>Gunneridae</taxon>
        <taxon>Pentapetalae</taxon>
        <taxon>rosids</taxon>
        <taxon>fabids</taxon>
        <taxon>Fagales</taxon>
        <taxon>Fagaceae</taxon>
        <taxon>Fagus</taxon>
    </lineage>
</organism>
<feature type="compositionally biased region" description="Low complexity" evidence="3">
    <location>
        <begin position="1206"/>
        <end position="1217"/>
    </location>
</feature>
<keyword evidence="2" id="KW-0520">NAD</keyword>
<dbReference type="InterPro" id="IPR057670">
    <property type="entry name" value="SH3_retrovirus"/>
</dbReference>
<evidence type="ECO:0000259" key="4">
    <source>
        <dbReference type="PROSITE" id="PS50104"/>
    </source>
</evidence>
<dbReference type="InterPro" id="IPR042197">
    <property type="entry name" value="Apaf_helical"/>
</dbReference>
<dbReference type="InterPro" id="IPR032675">
    <property type="entry name" value="LRR_dom_sf"/>
</dbReference>
<dbReference type="InterPro" id="IPR035897">
    <property type="entry name" value="Toll_tir_struct_dom_sf"/>
</dbReference>
<dbReference type="Pfam" id="PF13976">
    <property type="entry name" value="gag_pre-integrs"/>
    <property type="match status" value="1"/>
</dbReference>
<feature type="domain" description="Integrase catalytic" evidence="5">
    <location>
        <begin position="884"/>
        <end position="1074"/>
    </location>
</feature>
<evidence type="ECO:0000313" key="6">
    <source>
        <dbReference type="EMBL" id="SPC80507.1"/>
    </source>
</evidence>
<dbReference type="Gene3D" id="3.80.10.10">
    <property type="entry name" value="Ribonuclease Inhibitor"/>
    <property type="match status" value="1"/>
</dbReference>
<sequence length="2018" mass="226025">MAFLTNKGASSSSFTHRCRYDVFLSFRGEDTRNGFTSHLNGILRHNGINTFIDDELPRGEEISTELLEAIESSRISIIVFSKNYASSTWCLDELVKILECKSHGQIVLPVFYKVDPSEVRSQKGKFGEALAKHEEKFKDNMKKVQRWRAALNEVGNLSAALNLDLSKKFLQEISSAKLNCKQVFVIKYPIGIDSRVEEINWHLDIESKDVRMLVIHGLPGIGGRNLKVHGVFKRIDVIMEMLGHKRILLILDDVDKLVQVENLLGGCFQFASGSRIIITTREEKVLATLREDCHLTYHKYMVKELDEHESRELFCQHAFKRDKPKEDYSDLVDQFIHYAKGLPLALKIIATDFLEKFPDIQQGTERSALPSSELQGSLTLTICCKNLKELPSSISNLQNLRELRLFDCEHFPKGMDTPGCFPKLERLIFNDSNTTTLPEIARIFPQLKGLPRNLVCASGSSHQESEFELDEATSKIGSVSERGSAFETEFSPKTVSSFEIDVDQYHLVLPGTKIPIWFNHQSYGNSISFSVGRKFPIFACCVAVKMEMQAFFRCLSCLRHCPAATVRNPVACAAKKLIHRRKGPTATLGSAVPGLRSRHRRYRWKALEIIDSTAQKTADSDVGRALTRRLKIRCAVTRSHAPPRASLLLCHVSRFQDATSALIHVSPRHAAATRSNQKNYHLICAFCKHRGHTIDRCNMRAGILQRSAALTASESVPSSDATSFDHVSLTTPTYSIADLQALFSQVQALSSSASNSALSMTPGISSEWFLDSACCNHMTDNPHLTSAHTPPVLPTITTADGSAMTVSHVGSISTPNLSISDVFCVPKLHLNLLSVGQLTELGLNLFFSSRGCLVQDSRTGQIVGSARKVGRLFELTSLHFPSSLVTAPVIAASASIELWHSRLGHVSLPRIQTLVSRGLLGSVSSSPFDCMPCQLGKQPALPFNNSESIASATFDLIHSDVWGPSPVPTTQYSKAIKVFRSDNAREYRQTDFSTILKHYGTVFHTSCAGTSQQNGRAERKLRHILDTVRALTNAASTPASFWGEAALTAVYTINRCPSPVIQNTTPYERLFGTAPNYSLLKVFGCVCFVLLQPHERTKLQPRSQLCCFLGYGLEEKGYRCYDPVAKRLRVSRHVVFWEHKMFYSLPLFSAGNSDSQADPLPNLFPEIPSPSAESVNPISDESPPADPSSDESPTADPTFDESPLSAPAANPVNTTAPEPRRSHRVSTLPSHLRDFHCFSAFATLHEPHTFREASSDPLWQQAMKEELDALLKTGTWDLVDLPAGKSAIGCKWVYKIKTRSDGTVDRYKARLVAKGFTQEYGIDYEETFAPVARLSSVRTLIAVSASRHWPLFQMDVKNAFLNGELTEEVYMQLPPGFSQPPGFSPKVCRLRRALYGLKQAPRAWFAKFSSTISQHGFSASSYDSALFFRRSDHGITLLLLYVDDMIITGDDVQGIQDLKRFLGQHFEMKDLGPLSYFLGLEVSSSSDGYYLTQAKYTSDLISRAGITDSKIVDTPIEYNNRLNIHDGEPLPDATLYRQLVGSLVYLTVTRPDISYAVHIVSQFMAAPRSLHYAAVLRILRYLKGTLFHGLHFSSQSSLTLQAYSDADWAGDPTDRRSTTGYCFLLGDSLISWRSKKQSVVARSSTEAEYRALADTTAELLWLRWLLQDLGIDCSTAVPIHCDNRSAIQIAHNDVFHERTKHIEIDCHFVRHHLLQGTLQLRSVSSQDQLADIFTKPMPPGRFRDLISKLKESSLEDIIVDDWNDVKLLCEIKYHDPEKAKVTIERCGVHVPCICSPQNSTADQVARIRIFERLQVSFDERLKMFLCRVATEKLFRCSKSQDAHCPLCEIAEDSALHLFQFCPYAKRVWYCCKWGLRVEMVQAQSIMEFIELLAERVTKDEFTLYAAVVMKILWEAREEALYSKTKASISQLAHRLNKQYDSHLRSLGIIWVKEEQNRGSAWTRPPNQCVKLNFDASCEQNNIGLAMVLRDHEGNGRAIRRGISLCSKMGNNISKRGET</sequence>
<dbReference type="PROSITE" id="PS50104">
    <property type="entry name" value="TIR"/>
    <property type="match status" value="1"/>
</dbReference>
<dbReference type="Pfam" id="PF01582">
    <property type="entry name" value="TIR"/>
    <property type="match status" value="1"/>
</dbReference>
<protein>
    <recommendedName>
        <fullName evidence="7">Integrase catalytic domain-containing protein</fullName>
    </recommendedName>
</protein>
<dbReference type="SUPFAM" id="SSF52200">
    <property type="entry name" value="Toll/Interleukin receptor TIR domain"/>
    <property type="match status" value="1"/>
</dbReference>
<dbReference type="Pfam" id="PF22936">
    <property type="entry name" value="Pol_BBD"/>
    <property type="match status" value="1"/>
</dbReference>
<dbReference type="GO" id="GO:0003676">
    <property type="term" value="F:nucleic acid binding"/>
    <property type="evidence" value="ECO:0007669"/>
    <property type="project" value="InterPro"/>
</dbReference>
<dbReference type="InterPro" id="IPR027417">
    <property type="entry name" value="P-loop_NTPase"/>
</dbReference>
<evidence type="ECO:0008006" key="7">
    <source>
        <dbReference type="Google" id="ProtNLM"/>
    </source>
</evidence>
<dbReference type="InterPro" id="IPR025724">
    <property type="entry name" value="GAG-pre-integrase_dom"/>
</dbReference>
<dbReference type="GO" id="GO:0004190">
    <property type="term" value="F:aspartic-type endopeptidase activity"/>
    <property type="evidence" value="ECO:0007669"/>
    <property type="project" value="UniProtKB-KW"/>
</dbReference>
<keyword evidence="1" id="KW-0064">Aspartyl protease</keyword>
<feature type="region of interest" description="Disordered" evidence="3">
    <location>
        <begin position="1159"/>
        <end position="1226"/>
    </location>
</feature>
<dbReference type="InterPro" id="IPR012337">
    <property type="entry name" value="RNaseH-like_sf"/>
</dbReference>
<dbReference type="Gene3D" id="1.10.8.430">
    <property type="entry name" value="Helical domain of apoptotic protease-activating factors"/>
    <property type="match status" value="1"/>
</dbReference>
<dbReference type="InterPro" id="IPR036397">
    <property type="entry name" value="RNaseH_sf"/>
</dbReference>
<feature type="domain" description="TIR" evidence="4">
    <location>
        <begin position="18"/>
        <end position="177"/>
    </location>
</feature>
<dbReference type="Pfam" id="PF25597">
    <property type="entry name" value="SH3_retrovirus"/>
    <property type="match status" value="1"/>
</dbReference>
<dbReference type="SUPFAM" id="SSF52540">
    <property type="entry name" value="P-loop containing nucleoside triphosphate hydrolases"/>
    <property type="match status" value="1"/>
</dbReference>
<accession>A0A2N9ENT5</accession>
<dbReference type="SUPFAM" id="SSF56672">
    <property type="entry name" value="DNA/RNA polymerases"/>
    <property type="match status" value="1"/>
</dbReference>
<dbReference type="SUPFAM" id="SSF53098">
    <property type="entry name" value="Ribonuclease H-like"/>
    <property type="match status" value="1"/>
</dbReference>
<dbReference type="Pfam" id="PF00931">
    <property type="entry name" value="NB-ARC"/>
    <property type="match status" value="1"/>
</dbReference>
<keyword evidence="1" id="KW-0645">Protease</keyword>
<dbReference type="PANTHER" id="PTHR11439">
    <property type="entry name" value="GAG-POL-RELATED RETROTRANSPOSON"/>
    <property type="match status" value="1"/>
</dbReference>
<dbReference type="Gene3D" id="3.30.420.10">
    <property type="entry name" value="Ribonuclease H-like superfamily/Ribonuclease H"/>
    <property type="match status" value="1"/>
</dbReference>
<dbReference type="SUPFAM" id="SSF52047">
    <property type="entry name" value="RNI-like"/>
    <property type="match status" value="1"/>
</dbReference>
<dbReference type="PROSITE" id="PS50994">
    <property type="entry name" value="INTEGRASE"/>
    <property type="match status" value="1"/>
</dbReference>
<dbReference type="InterPro" id="IPR013103">
    <property type="entry name" value="RVT_2"/>
</dbReference>
<dbReference type="GO" id="GO:0007165">
    <property type="term" value="P:signal transduction"/>
    <property type="evidence" value="ECO:0007669"/>
    <property type="project" value="InterPro"/>
</dbReference>
<dbReference type="FunFam" id="3.40.50.10140:FF:000007">
    <property type="entry name" value="Disease resistance protein (TIR-NBS-LRR class)"/>
    <property type="match status" value="1"/>
</dbReference>
<dbReference type="SMART" id="SM00255">
    <property type="entry name" value="TIR"/>
    <property type="match status" value="1"/>
</dbReference>
<evidence type="ECO:0000256" key="1">
    <source>
        <dbReference type="ARBA" id="ARBA00022750"/>
    </source>
</evidence>
<evidence type="ECO:0000259" key="5">
    <source>
        <dbReference type="PROSITE" id="PS50994"/>
    </source>
</evidence>
<dbReference type="GO" id="GO:0015074">
    <property type="term" value="P:DNA integration"/>
    <property type="evidence" value="ECO:0007669"/>
    <property type="project" value="InterPro"/>
</dbReference>
<dbReference type="InterPro" id="IPR000157">
    <property type="entry name" value="TIR_dom"/>
</dbReference>
<dbReference type="InterPro" id="IPR054722">
    <property type="entry name" value="PolX-like_BBD"/>
</dbReference>
<dbReference type="InterPro" id="IPR043502">
    <property type="entry name" value="DNA/RNA_pol_sf"/>
</dbReference>
<proteinExistence type="predicted"/>
<name>A0A2N9ENT5_FAGSY</name>
<dbReference type="GO" id="GO:0043531">
    <property type="term" value="F:ADP binding"/>
    <property type="evidence" value="ECO:0007669"/>
    <property type="project" value="InterPro"/>
</dbReference>
<dbReference type="InterPro" id="IPR002182">
    <property type="entry name" value="NB-ARC"/>
</dbReference>
<dbReference type="PANTHER" id="PTHR11439:SF461">
    <property type="entry name" value="OS10G0432200 PROTEIN"/>
    <property type="match status" value="1"/>
</dbReference>
<evidence type="ECO:0000256" key="2">
    <source>
        <dbReference type="ARBA" id="ARBA00023027"/>
    </source>
</evidence>
<dbReference type="CDD" id="cd09272">
    <property type="entry name" value="RNase_HI_RT_Ty1"/>
    <property type="match status" value="1"/>
</dbReference>